<dbReference type="KEGG" id="hir:HETIRDRAFT_33452"/>
<reference evidence="4 5" key="1">
    <citation type="journal article" date="2012" name="New Phytol.">
        <title>Insight into trade-off between wood decay and parasitism from the genome of a fungal forest pathogen.</title>
        <authorList>
            <person name="Olson A."/>
            <person name="Aerts A."/>
            <person name="Asiegbu F."/>
            <person name="Belbahri L."/>
            <person name="Bouzid O."/>
            <person name="Broberg A."/>
            <person name="Canback B."/>
            <person name="Coutinho P.M."/>
            <person name="Cullen D."/>
            <person name="Dalman K."/>
            <person name="Deflorio G."/>
            <person name="van Diepen L.T."/>
            <person name="Dunand C."/>
            <person name="Duplessis S."/>
            <person name="Durling M."/>
            <person name="Gonthier P."/>
            <person name="Grimwood J."/>
            <person name="Fossdal C.G."/>
            <person name="Hansson D."/>
            <person name="Henrissat B."/>
            <person name="Hietala A."/>
            <person name="Himmelstrand K."/>
            <person name="Hoffmeister D."/>
            <person name="Hogberg N."/>
            <person name="James T.Y."/>
            <person name="Karlsson M."/>
            <person name="Kohler A."/>
            <person name="Kues U."/>
            <person name="Lee Y.H."/>
            <person name="Lin Y.C."/>
            <person name="Lind M."/>
            <person name="Lindquist E."/>
            <person name="Lombard V."/>
            <person name="Lucas S."/>
            <person name="Lunden K."/>
            <person name="Morin E."/>
            <person name="Murat C."/>
            <person name="Park J."/>
            <person name="Raffaello T."/>
            <person name="Rouze P."/>
            <person name="Salamov A."/>
            <person name="Schmutz J."/>
            <person name="Solheim H."/>
            <person name="Stahlberg J."/>
            <person name="Velez H."/>
            <person name="de Vries R.P."/>
            <person name="Wiebenga A."/>
            <person name="Woodward S."/>
            <person name="Yakovlev I."/>
            <person name="Garbelotto M."/>
            <person name="Martin F."/>
            <person name="Grigoriev I.V."/>
            <person name="Stenlid J."/>
        </authorList>
    </citation>
    <scope>NUCLEOTIDE SEQUENCE [LARGE SCALE GENOMIC DNA]</scope>
    <source>
        <strain evidence="4 5">TC 32-1</strain>
    </source>
</reference>
<keyword evidence="5" id="KW-1185">Reference proteome</keyword>
<dbReference type="InParanoid" id="W4K411"/>
<gene>
    <name evidence="4" type="ORF">HETIRDRAFT_33452</name>
</gene>
<dbReference type="eggNOG" id="ENOG502RZDF">
    <property type="taxonomic scope" value="Eukaryota"/>
</dbReference>
<name>W4K411_HETIT</name>
<evidence type="ECO:0000313" key="4">
    <source>
        <dbReference type="EMBL" id="ETW80578.1"/>
    </source>
</evidence>
<dbReference type="RefSeq" id="XP_009546898.1">
    <property type="nucleotide sequence ID" value="XM_009548603.1"/>
</dbReference>
<organism evidence="4 5">
    <name type="scientific">Heterobasidion irregulare (strain TC 32-1)</name>
    <dbReference type="NCBI Taxonomy" id="747525"/>
    <lineage>
        <taxon>Eukaryota</taxon>
        <taxon>Fungi</taxon>
        <taxon>Dikarya</taxon>
        <taxon>Basidiomycota</taxon>
        <taxon>Agaricomycotina</taxon>
        <taxon>Agaricomycetes</taxon>
        <taxon>Russulales</taxon>
        <taxon>Bondarzewiaceae</taxon>
        <taxon>Heterobasidion</taxon>
        <taxon>Heterobasidion annosum species complex</taxon>
    </lineage>
</organism>
<feature type="compositionally biased region" description="Low complexity" evidence="1">
    <location>
        <begin position="38"/>
        <end position="67"/>
    </location>
</feature>
<feature type="chain" id="PRO_5004845186" evidence="2">
    <location>
        <begin position="20"/>
        <end position="322"/>
    </location>
</feature>
<protein>
    <submittedName>
        <fullName evidence="4">Glycoside hydrolase family 23 protein</fullName>
    </submittedName>
</protein>
<dbReference type="EMBL" id="KI925459">
    <property type="protein sequence ID" value="ETW80578.1"/>
    <property type="molecule type" value="Genomic_DNA"/>
</dbReference>
<dbReference type="GeneID" id="20671760"/>
<dbReference type="SUPFAM" id="SSF53955">
    <property type="entry name" value="Lysozyme-like"/>
    <property type="match status" value="1"/>
</dbReference>
<dbReference type="OrthoDB" id="2537480at2759"/>
<feature type="signal peptide" evidence="2">
    <location>
        <begin position="1"/>
        <end position="19"/>
    </location>
</feature>
<accession>W4K411</accession>
<feature type="domain" description="Transglycosylase SLT" evidence="3">
    <location>
        <begin position="176"/>
        <end position="264"/>
    </location>
</feature>
<dbReference type="HOGENOM" id="CLU_051871_1_0_1"/>
<evidence type="ECO:0000256" key="1">
    <source>
        <dbReference type="SAM" id="MobiDB-lite"/>
    </source>
</evidence>
<evidence type="ECO:0000259" key="3">
    <source>
        <dbReference type="Pfam" id="PF01464"/>
    </source>
</evidence>
<dbReference type="Proteomes" id="UP000030671">
    <property type="component" value="Unassembled WGS sequence"/>
</dbReference>
<dbReference type="AlphaFoldDB" id="W4K411"/>
<dbReference type="Pfam" id="PF01464">
    <property type="entry name" value="SLT"/>
    <property type="match status" value="1"/>
</dbReference>
<proteinExistence type="predicted"/>
<dbReference type="Gene3D" id="1.10.530.10">
    <property type="match status" value="1"/>
</dbReference>
<evidence type="ECO:0000256" key="2">
    <source>
        <dbReference type="SAM" id="SignalP"/>
    </source>
</evidence>
<dbReference type="GO" id="GO:0016787">
    <property type="term" value="F:hydrolase activity"/>
    <property type="evidence" value="ECO:0007669"/>
    <property type="project" value="UniProtKB-KW"/>
</dbReference>
<keyword evidence="2" id="KW-0732">Signal</keyword>
<dbReference type="InterPro" id="IPR023346">
    <property type="entry name" value="Lysozyme-like_dom_sf"/>
</dbReference>
<sequence length="322" mass="34077">MKLLSSLVAIVLAVAVVEASNVHEERSHSARHAHIARRGSSSSKRCKVKSSSSFPHTTSTTNNPPTSTYVAPTTSVAAAPASTPVANYVDDSKSSVKGAIAGLISVKSKCGDIGATKDITAVSGPNGNIDWLNCGLNDGGWRPPFVHISDLIAADLSTAIKDKSSPFKACSEYIGLFEKYGGEFNVPPIMLASFAMQESSCNPATVGGAGEQGLMQITKDKCGSAPGGNCKDPDYNIRTGAQFFSDTLNSNGGDVLKTIGQYNGWSPQLTFGQATAAASTSCCRCQNNLDYLHQFVNGWLQNVDAYTMRPRLGKYFNLDQCD</sequence>
<evidence type="ECO:0000313" key="5">
    <source>
        <dbReference type="Proteomes" id="UP000030671"/>
    </source>
</evidence>
<dbReference type="InterPro" id="IPR008258">
    <property type="entry name" value="Transglycosylase_SLT_dom_1"/>
</dbReference>
<keyword evidence="4" id="KW-0378">Hydrolase</keyword>
<feature type="region of interest" description="Disordered" evidence="1">
    <location>
        <begin position="23"/>
        <end position="67"/>
    </location>
</feature>